<accession>A0ABP4Y8R2</accession>
<name>A0ABP4Y8R2_9ACTN</name>
<evidence type="ECO:0000259" key="5">
    <source>
        <dbReference type="Pfam" id="PF02897"/>
    </source>
</evidence>
<keyword evidence="7" id="KW-1185">Reference proteome</keyword>
<dbReference type="InterPro" id="IPR029058">
    <property type="entry name" value="AB_hydrolase_fold"/>
</dbReference>
<dbReference type="Pfam" id="PF02897">
    <property type="entry name" value="Peptidase_S9_N"/>
    <property type="match status" value="1"/>
</dbReference>
<dbReference type="EMBL" id="BAAALT010000086">
    <property type="protein sequence ID" value="GAA1807296.1"/>
    <property type="molecule type" value="Genomic_DNA"/>
</dbReference>
<dbReference type="InterPro" id="IPR002470">
    <property type="entry name" value="Peptidase_S9A"/>
</dbReference>
<feature type="domain" description="Peptidase S9A N-terminal" evidence="5">
    <location>
        <begin position="3"/>
        <end position="209"/>
    </location>
</feature>
<dbReference type="InterPro" id="IPR001375">
    <property type="entry name" value="Peptidase_S9_cat"/>
</dbReference>
<proteinExistence type="predicted"/>
<gene>
    <name evidence="6" type="ORF">GCM10009682_31440</name>
</gene>
<organism evidence="6 7">
    <name type="scientific">Luedemannella flava</name>
    <dbReference type="NCBI Taxonomy" id="349316"/>
    <lineage>
        <taxon>Bacteria</taxon>
        <taxon>Bacillati</taxon>
        <taxon>Actinomycetota</taxon>
        <taxon>Actinomycetes</taxon>
        <taxon>Micromonosporales</taxon>
        <taxon>Micromonosporaceae</taxon>
        <taxon>Luedemannella</taxon>
    </lineage>
</organism>
<dbReference type="Gene3D" id="3.40.50.1820">
    <property type="entry name" value="alpha/beta hydrolase"/>
    <property type="match status" value="1"/>
</dbReference>
<dbReference type="InterPro" id="IPR051167">
    <property type="entry name" value="Prolyl_oligopep/macrocyclase"/>
</dbReference>
<keyword evidence="3" id="KW-0720">Serine protease</keyword>
<reference evidence="7" key="1">
    <citation type="journal article" date="2019" name="Int. J. Syst. Evol. Microbiol.">
        <title>The Global Catalogue of Microorganisms (GCM) 10K type strain sequencing project: providing services to taxonomists for standard genome sequencing and annotation.</title>
        <authorList>
            <consortium name="The Broad Institute Genomics Platform"/>
            <consortium name="The Broad Institute Genome Sequencing Center for Infectious Disease"/>
            <person name="Wu L."/>
            <person name="Ma J."/>
        </authorList>
    </citation>
    <scope>NUCLEOTIDE SEQUENCE [LARGE SCALE GENOMIC DNA]</scope>
    <source>
        <strain evidence="7">JCM 13250</strain>
    </source>
</reference>
<dbReference type="PANTHER" id="PTHR42881:SF13">
    <property type="entry name" value="PROLYL ENDOPEPTIDASE"/>
    <property type="match status" value="1"/>
</dbReference>
<keyword evidence="2" id="KW-0378">Hydrolase</keyword>
<dbReference type="SUPFAM" id="SSF50993">
    <property type="entry name" value="Peptidase/esterase 'gauge' domain"/>
    <property type="match status" value="1"/>
</dbReference>
<protein>
    <submittedName>
        <fullName evidence="6">Prolyl oligopeptidase family serine peptidase</fullName>
    </submittedName>
</protein>
<evidence type="ECO:0000256" key="1">
    <source>
        <dbReference type="ARBA" id="ARBA00022670"/>
    </source>
</evidence>
<dbReference type="Pfam" id="PF00326">
    <property type="entry name" value="Peptidase_S9"/>
    <property type="match status" value="1"/>
</dbReference>
<evidence type="ECO:0000256" key="3">
    <source>
        <dbReference type="ARBA" id="ARBA00022825"/>
    </source>
</evidence>
<dbReference type="Proteomes" id="UP001500218">
    <property type="component" value="Unassembled WGS sequence"/>
</dbReference>
<comment type="caution">
    <text evidence="6">The sequence shown here is derived from an EMBL/GenBank/DDBJ whole genome shotgun (WGS) entry which is preliminary data.</text>
</comment>
<evidence type="ECO:0000313" key="6">
    <source>
        <dbReference type="EMBL" id="GAA1807296.1"/>
    </source>
</evidence>
<dbReference type="PANTHER" id="PTHR42881">
    <property type="entry name" value="PROLYL ENDOPEPTIDASE"/>
    <property type="match status" value="1"/>
</dbReference>
<sequence length="669" mass="73626">MTGDPHNWLEEIDSDRALTWVRDRNAETLTSFAAGQDSARRRADLLDVLDADDRIPWPRLYEGHLYNLWRDGAHPRGLWRRTTLESYRTAEPAWDVLLDLDRLAADEDENWVWQSARVLRPGCRRALLSLSRGGADAAVVREYDLVERAFVTDGFVLPEAKSIVSWRDPDTVYVATDTGPGSMTTSGYPRTVRLWRRGTPLAGAPEVFAGDPGDVLVCAWRDHTPGHERDFVLRRTDIHNGRLYVLSDDGTTRHVDVPDDAWLEVHGAWLLIRPRTPWTVGDATWPAGSLLAAPFAGVLAGRPEVTALVVPDGRTFLHGMARTRDNVLLTLMTDVRTRLEAHTATEAGWRAEPVATEGVNHVEVFATDPDVDNGYLLVTTGFTQPTTLWHGVVGAGPAERLKQEPAFFDASGMTVAQHFATSADGTRVPYFVVDSGPGPAPTLLTAYGGFEISLTPHYSGVTGRGWLADGGRYVVANIRGGGEYGPAWHQAALKANRPRAFEDFAAVARDLVARDLATPATLGIEGGSNGGLLTSVMLTRHPDLFGAVVIQVPLTDMRRYHLLLAGASWMAEYGDPDDPADWAYLREYSPYHQVRSGVDYPPVLVTTSTRDDRVHPAHARKLVARLREVGADVTYYENIEGGHGGAADNSQHAFLNALVFAFLWRRLTA</sequence>
<evidence type="ECO:0000259" key="4">
    <source>
        <dbReference type="Pfam" id="PF00326"/>
    </source>
</evidence>
<dbReference type="RefSeq" id="WP_344131717.1">
    <property type="nucleotide sequence ID" value="NZ_BAAALT010000086.1"/>
</dbReference>
<evidence type="ECO:0000313" key="7">
    <source>
        <dbReference type="Proteomes" id="UP001500218"/>
    </source>
</evidence>
<keyword evidence="1" id="KW-0645">Protease</keyword>
<dbReference type="InterPro" id="IPR023302">
    <property type="entry name" value="Pept_S9A_N"/>
</dbReference>
<feature type="domain" description="Peptidase S9 prolyl oligopeptidase catalytic" evidence="4">
    <location>
        <begin position="468"/>
        <end position="666"/>
    </location>
</feature>
<dbReference type="SUPFAM" id="SSF53474">
    <property type="entry name" value="alpha/beta-Hydrolases"/>
    <property type="match status" value="1"/>
</dbReference>
<evidence type="ECO:0000256" key="2">
    <source>
        <dbReference type="ARBA" id="ARBA00022801"/>
    </source>
</evidence>
<dbReference type="Gene3D" id="2.130.10.120">
    <property type="entry name" value="Prolyl oligopeptidase, N-terminal domain"/>
    <property type="match status" value="1"/>
</dbReference>
<dbReference type="PRINTS" id="PR00862">
    <property type="entry name" value="PROLIGOPTASE"/>
</dbReference>